<comment type="caution">
    <text evidence="1">The sequence shown here is derived from an EMBL/GenBank/DDBJ whole genome shotgun (WGS) entry which is preliminary data.</text>
</comment>
<gene>
    <name evidence="1" type="ORF">ABQJ54_09950</name>
</gene>
<proteinExistence type="predicted"/>
<sequence length="229" mass="25338">MHIEPPTTRLASFRDFAKHYLMIVLSILTALGLEAWIEHAHHTHAAAIASMQIERELRDNLADIRASLVDNRKDIAVLEQLEHDVAQAIRNGQSDSDINAYIQAHRERFKLSIDWPHLPSQAWDVAVANQSAGWIDATALRRYSNAYAGQRAADAWLTSDSTIMLDAPRMSVLSTRLNLGKAVDPTDFLGVLDQMIHTAQETQSHLEQLEPQISAALPAADRSPGPPGS</sequence>
<dbReference type="EMBL" id="JBFOHK010000002">
    <property type="protein sequence ID" value="MEW9572078.1"/>
    <property type="molecule type" value="Genomic_DNA"/>
</dbReference>
<name>A0ABV3QE17_9GAMM</name>
<dbReference type="Proteomes" id="UP001556220">
    <property type="component" value="Unassembled WGS sequence"/>
</dbReference>
<evidence type="ECO:0000313" key="1">
    <source>
        <dbReference type="EMBL" id="MEW9572078.1"/>
    </source>
</evidence>
<organism evidence="1 2">
    <name type="scientific">Rhodanobacter lycopersici</name>
    <dbReference type="NCBI Taxonomy" id="3162487"/>
    <lineage>
        <taxon>Bacteria</taxon>
        <taxon>Pseudomonadati</taxon>
        <taxon>Pseudomonadota</taxon>
        <taxon>Gammaproteobacteria</taxon>
        <taxon>Lysobacterales</taxon>
        <taxon>Rhodanobacteraceae</taxon>
        <taxon>Rhodanobacter</taxon>
    </lineage>
</organism>
<keyword evidence="2" id="KW-1185">Reference proteome</keyword>
<dbReference type="RefSeq" id="WP_367854138.1">
    <property type="nucleotide sequence ID" value="NZ_JBFOHK010000002.1"/>
</dbReference>
<protein>
    <recommendedName>
        <fullName evidence="3">Chemotaxis methyl-accepting receptor HlyB-like 4HB MCP domain-containing protein</fullName>
    </recommendedName>
</protein>
<evidence type="ECO:0008006" key="3">
    <source>
        <dbReference type="Google" id="ProtNLM"/>
    </source>
</evidence>
<evidence type="ECO:0000313" key="2">
    <source>
        <dbReference type="Proteomes" id="UP001556220"/>
    </source>
</evidence>
<accession>A0ABV3QE17</accession>
<reference evidence="1 2" key="1">
    <citation type="submission" date="2024-06" db="EMBL/GenBank/DDBJ databases">
        <authorList>
            <person name="Woo H."/>
        </authorList>
    </citation>
    <scope>NUCLEOTIDE SEQUENCE [LARGE SCALE GENOMIC DNA]</scope>
    <source>
        <strain evidence="1 2">Si-c</strain>
    </source>
</reference>